<dbReference type="InterPro" id="IPR017517">
    <property type="entry name" value="Maleyloyr_isom"/>
</dbReference>
<accession>A0ABT9KLE9</accession>
<protein>
    <submittedName>
        <fullName evidence="4">Uncharacterized protein (TIGR03084 family)</fullName>
    </submittedName>
</protein>
<dbReference type="Pfam" id="PF11716">
    <property type="entry name" value="MDMPI_N"/>
    <property type="match status" value="1"/>
</dbReference>
<dbReference type="Proteomes" id="UP001234880">
    <property type="component" value="Unassembled WGS sequence"/>
</dbReference>
<dbReference type="Gene3D" id="1.20.120.450">
    <property type="entry name" value="dinb family like domain"/>
    <property type="match status" value="1"/>
</dbReference>
<gene>
    <name evidence="4" type="ORF">JOF35_001546</name>
</gene>
<dbReference type="Pfam" id="PF08608">
    <property type="entry name" value="Wyosine_form"/>
    <property type="match status" value="1"/>
</dbReference>
<feature type="domain" description="Mycothiol-dependent maleylpyruvate isomerase metal-binding" evidence="3">
    <location>
        <begin position="11"/>
        <end position="147"/>
    </location>
</feature>
<comment type="caution">
    <text evidence="4">The sequence shown here is derived from an EMBL/GenBank/DDBJ whole genome shotgun (WGS) entry which is preliminary data.</text>
</comment>
<evidence type="ECO:0000313" key="4">
    <source>
        <dbReference type="EMBL" id="MDP9609269.1"/>
    </source>
</evidence>
<evidence type="ECO:0000256" key="1">
    <source>
        <dbReference type="SAM" id="MobiDB-lite"/>
    </source>
</evidence>
<feature type="region of interest" description="Disordered" evidence="1">
    <location>
        <begin position="249"/>
        <end position="278"/>
    </location>
</feature>
<evidence type="ECO:0000313" key="5">
    <source>
        <dbReference type="Proteomes" id="UP001234880"/>
    </source>
</evidence>
<dbReference type="InterPro" id="IPR013917">
    <property type="entry name" value="tRNA_wybutosine-synth"/>
</dbReference>
<dbReference type="InterPro" id="IPR017518">
    <property type="entry name" value="CHP03084"/>
</dbReference>
<sequence length="387" mass="38493">MSETEALLADLRAEGDELDGLVARLGGVAWRTPTPAPGWTVAHQIAHLAWTDERAVQAAEDPQGFADEVRKAWAAPDAFVDEGAERGAAEPPEALLSRWREGRERLLRALAAQPPRARLPWYGPPMSVMSMATARLMETWAHGQDIADALGVHRAPTARLRHVARIGVRARGYAYAARGLEPPADEFRVELTGPDGELWTYGPEDAAQRVTGPALDFCLLVTQRAHRDDLALRAEGPDTDRWLDIAQAFAGPPGKGRAPGRRPDPTAAGTAGGAGATGDSGAVGGSGVAGSAGTGGGAGAAGDAGVAGTAGGIGVVGDTGTAGGAGTVGGSGVAGNAGVAASTGTAGGAGTARGTGTADGRTTDGGRTAGDVRADGTAVGGGAGGAS</sequence>
<feature type="compositionally biased region" description="Low complexity" evidence="1">
    <location>
        <begin position="354"/>
        <end position="377"/>
    </location>
</feature>
<feature type="domain" description="tRNA wybutosine-synthesis" evidence="2">
    <location>
        <begin position="183"/>
        <end position="234"/>
    </location>
</feature>
<name>A0ABT9KLE9_9ACTN</name>
<feature type="region of interest" description="Disordered" evidence="1">
    <location>
        <begin position="343"/>
        <end position="387"/>
    </location>
</feature>
<feature type="compositionally biased region" description="Gly residues" evidence="1">
    <location>
        <begin position="378"/>
        <end position="387"/>
    </location>
</feature>
<keyword evidence="5" id="KW-1185">Reference proteome</keyword>
<dbReference type="EMBL" id="JAURUE010000001">
    <property type="protein sequence ID" value="MDP9609269.1"/>
    <property type="molecule type" value="Genomic_DNA"/>
</dbReference>
<dbReference type="NCBIfam" id="TIGR03084">
    <property type="entry name" value="TIGR03084 family metal-binding protein"/>
    <property type="match status" value="1"/>
</dbReference>
<dbReference type="InterPro" id="IPR024344">
    <property type="entry name" value="MDMPI_metal-binding"/>
</dbReference>
<organism evidence="4 5">
    <name type="scientific">Streptomyces demainii</name>
    <dbReference type="NCBI Taxonomy" id="588122"/>
    <lineage>
        <taxon>Bacteria</taxon>
        <taxon>Bacillati</taxon>
        <taxon>Actinomycetota</taxon>
        <taxon>Actinomycetes</taxon>
        <taxon>Kitasatosporales</taxon>
        <taxon>Streptomycetaceae</taxon>
        <taxon>Streptomyces</taxon>
    </lineage>
</organism>
<dbReference type="SUPFAM" id="SSF109854">
    <property type="entry name" value="DinB/YfiT-like putative metalloenzymes"/>
    <property type="match status" value="1"/>
</dbReference>
<proteinExistence type="predicted"/>
<dbReference type="NCBIfam" id="TIGR03083">
    <property type="entry name" value="maleylpyruvate isomerase family mycothiol-dependent enzyme"/>
    <property type="match status" value="1"/>
</dbReference>
<evidence type="ECO:0000259" key="2">
    <source>
        <dbReference type="Pfam" id="PF08608"/>
    </source>
</evidence>
<dbReference type="InterPro" id="IPR034660">
    <property type="entry name" value="DinB/YfiT-like"/>
</dbReference>
<reference evidence="4 5" key="1">
    <citation type="submission" date="2023-07" db="EMBL/GenBank/DDBJ databases">
        <title>Sequencing the genomes of 1000 actinobacteria strains.</title>
        <authorList>
            <person name="Klenk H.-P."/>
        </authorList>
    </citation>
    <scope>NUCLEOTIDE SEQUENCE [LARGE SCALE GENOMIC DNA]</scope>
    <source>
        <strain evidence="4 5">DSM 41600</strain>
    </source>
</reference>
<evidence type="ECO:0000259" key="3">
    <source>
        <dbReference type="Pfam" id="PF11716"/>
    </source>
</evidence>